<sequence length="81" mass="7927">LLSAIALALLAAAMAGAPAWPIDREAIGMLLTGSATGAAWETRMVALVVASIIALIAAGRAAPLSMVALAAGTALATLAWT</sequence>
<organism evidence="3">
    <name type="scientific">Tanacetum cinerariifolium</name>
    <name type="common">Dalmatian daisy</name>
    <name type="synonym">Chrysanthemum cinerariifolium</name>
    <dbReference type="NCBI Taxonomy" id="118510"/>
    <lineage>
        <taxon>Eukaryota</taxon>
        <taxon>Viridiplantae</taxon>
        <taxon>Streptophyta</taxon>
        <taxon>Embryophyta</taxon>
        <taxon>Tracheophyta</taxon>
        <taxon>Spermatophyta</taxon>
        <taxon>Magnoliopsida</taxon>
        <taxon>eudicotyledons</taxon>
        <taxon>Gunneridae</taxon>
        <taxon>Pentapetalae</taxon>
        <taxon>asterids</taxon>
        <taxon>campanulids</taxon>
        <taxon>Asterales</taxon>
        <taxon>Asteraceae</taxon>
        <taxon>Asteroideae</taxon>
        <taxon>Anthemideae</taxon>
        <taxon>Anthemidinae</taxon>
        <taxon>Tanacetum</taxon>
    </lineage>
</organism>
<keyword evidence="1" id="KW-1133">Transmembrane helix</keyword>
<evidence type="ECO:0000313" key="3">
    <source>
        <dbReference type="EMBL" id="GFD59039.1"/>
    </source>
</evidence>
<name>A0A699XH10_TANCI</name>
<dbReference type="EMBL" id="BKCJ011860430">
    <property type="protein sequence ID" value="GFD59039.1"/>
    <property type="molecule type" value="Genomic_DNA"/>
</dbReference>
<protein>
    <submittedName>
        <fullName evidence="3">Uncharacterized protein</fullName>
    </submittedName>
</protein>
<feature type="signal peptide" evidence="2">
    <location>
        <begin position="1"/>
        <end position="19"/>
    </location>
</feature>
<comment type="caution">
    <text evidence="3">The sequence shown here is derived from an EMBL/GenBank/DDBJ whole genome shotgun (WGS) entry which is preliminary data.</text>
</comment>
<reference evidence="3" key="1">
    <citation type="journal article" date="2019" name="Sci. Rep.">
        <title>Draft genome of Tanacetum cinerariifolium, the natural source of mosquito coil.</title>
        <authorList>
            <person name="Yamashiro T."/>
            <person name="Shiraishi A."/>
            <person name="Satake H."/>
            <person name="Nakayama K."/>
        </authorList>
    </citation>
    <scope>NUCLEOTIDE SEQUENCE</scope>
</reference>
<keyword evidence="2" id="KW-0732">Signal</keyword>
<proteinExistence type="predicted"/>
<keyword evidence="1" id="KW-0472">Membrane</keyword>
<evidence type="ECO:0000256" key="2">
    <source>
        <dbReference type="SAM" id="SignalP"/>
    </source>
</evidence>
<accession>A0A699XH10</accession>
<feature type="chain" id="PRO_5025454785" evidence="2">
    <location>
        <begin position="20"/>
        <end position="81"/>
    </location>
</feature>
<feature type="non-terminal residue" evidence="3">
    <location>
        <position position="81"/>
    </location>
</feature>
<feature type="non-terminal residue" evidence="3">
    <location>
        <position position="1"/>
    </location>
</feature>
<evidence type="ECO:0000256" key="1">
    <source>
        <dbReference type="SAM" id="Phobius"/>
    </source>
</evidence>
<feature type="transmembrane region" description="Helical" evidence="1">
    <location>
        <begin position="45"/>
        <end position="78"/>
    </location>
</feature>
<keyword evidence="1" id="KW-0812">Transmembrane</keyword>
<gene>
    <name evidence="3" type="ORF">Tci_931008</name>
</gene>
<dbReference type="AlphaFoldDB" id="A0A699XH10"/>